<comment type="caution">
    <text evidence="2">The sequence shown here is derived from an EMBL/GenBank/DDBJ whole genome shotgun (WGS) entry which is preliminary data.</text>
</comment>
<sequence length="239" mass="25206">MLGQRPMGDFQPHRPSRRHLGNGGQPGIFQRRQQAPIEQPFQGQGNQFQQMMPRSPSVQGGGLRGMGGIPGGESRALGGAGIKGMLAKFLPGAGGAGISGAGGGAGLQGIQSFANPANLSSMLGNVQKVLGMAQQFTPMIQQYGPLVRNLPAMIKLYSQLGSADDDETNTNDADEEPKEITAETDVPHEQAAPVDDEIEEGKEEEPEDILVKKTTVHTSAAPEAKPKKRSGSSIPKLYV</sequence>
<feature type="region of interest" description="Disordered" evidence="1">
    <location>
        <begin position="161"/>
        <end position="239"/>
    </location>
</feature>
<name>A0ABV1S4C6_BACAB</name>
<dbReference type="RefSeq" id="WP_035390838.1">
    <property type="nucleotide sequence ID" value="NZ_CP040747.1"/>
</dbReference>
<evidence type="ECO:0000256" key="1">
    <source>
        <dbReference type="SAM" id="MobiDB-lite"/>
    </source>
</evidence>
<feature type="compositionally biased region" description="Basic and acidic residues" evidence="1">
    <location>
        <begin position="178"/>
        <end position="188"/>
    </location>
</feature>
<proteinExistence type="predicted"/>
<feature type="compositionally biased region" description="Acidic residues" evidence="1">
    <location>
        <begin position="194"/>
        <end position="208"/>
    </location>
</feature>
<accession>A0ABV1S4C6</accession>
<dbReference type="Pfam" id="PF14181">
    <property type="entry name" value="YqfQ"/>
    <property type="match status" value="1"/>
</dbReference>
<protein>
    <submittedName>
        <fullName evidence="2">VrrA/YqfQ family protein</fullName>
    </submittedName>
</protein>
<keyword evidence="3" id="KW-1185">Reference proteome</keyword>
<evidence type="ECO:0000313" key="3">
    <source>
        <dbReference type="Proteomes" id="UP001467674"/>
    </source>
</evidence>
<dbReference type="EMBL" id="JBEOME010000003">
    <property type="protein sequence ID" value="MER3121170.1"/>
    <property type="molecule type" value="Genomic_DNA"/>
</dbReference>
<feature type="compositionally biased region" description="Acidic residues" evidence="1">
    <location>
        <begin position="163"/>
        <end position="177"/>
    </location>
</feature>
<feature type="region of interest" description="Disordered" evidence="1">
    <location>
        <begin position="1"/>
        <end position="28"/>
    </location>
</feature>
<reference evidence="2 3" key="1">
    <citation type="submission" date="2024-06" db="EMBL/GenBank/DDBJ databases">
        <title>Construction of an artificial bacterial consortium using nitrogen cycle bacteria from Cuatro Cienegas Basin and a mangrove forest.</title>
        <authorList>
            <person name="Aguilera-Najera D."/>
            <person name="Marquez-Cianci L."/>
            <person name="Martinez-Perez E."/>
            <person name="Rosas-Barrera M."/>
            <person name="Rodriguez-Cruz U.E."/>
            <person name="Tapia-Lopez R."/>
            <person name="Eguiarte L.E."/>
            <person name="Souza-Saldivar V."/>
        </authorList>
    </citation>
    <scope>NUCLEOTIDE SEQUENCE [LARGE SCALE GENOMIC DNA]</scope>
    <source>
        <strain evidence="2 3">S14-15</strain>
    </source>
</reference>
<organism evidence="2 3">
    <name type="scientific">Bacillus altitudinis</name>
    <dbReference type="NCBI Taxonomy" id="293387"/>
    <lineage>
        <taxon>Bacteria</taxon>
        <taxon>Bacillati</taxon>
        <taxon>Bacillota</taxon>
        <taxon>Bacilli</taxon>
        <taxon>Bacillales</taxon>
        <taxon>Bacillaceae</taxon>
        <taxon>Bacillus</taxon>
    </lineage>
</organism>
<evidence type="ECO:0000313" key="2">
    <source>
        <dbReference type="EMBL" id="MER3121170.1"/>
    </source>
</evidence>
<dbReference type="InterPro" id="IPR025571">
    <property type="entry name" value="YqfQ"/>
</dbReference>
<dbReference type="Proteomes" id="UP001467674">
    <property type="component" value="Unassembled WGS sequence"/>
</dbReference>
<gene>
    <name evidence="2" type="primary">vrrA</name>
    <name evidence="2" type="ORF">ABQG71_08180</name>
</gene>